<comment type="caution">
    <text evidence="10">The sequence shown here is derived from an EMBL/GenBank/DDBJ whole genome shotgun (WGS) entry which is preliminary data.</text>
</comment>
<dbReference type="GeneID" id="90036000"/>
<dbReference type="PANTHER" id="PTHR13533">
    <property type="entry name" value="N-ACETYLNEURAMINATE 9-O-ACETYLTRANSFERASE"/>
    <property type="match status" value="1"/>
</dbReference>
<dbReference type="PANTHER" id="PTHR13533:SF1">
    <property type="entry name" value="N-ACETYLNEURAMINATE 9-O-ACETYLTRANSFERASE"/>
    <property type="match status" value="1"/>
</dbReference>
<reference evidence="10 11" key="1">
    <citation type="submission" date="2024-03" db="EMBL/GenBank/DDBJ databases">
        <title>Genome-scale model development and genomic sequencing of the oleaginous clade Lipomyces.</title>
        <authorList>
            <consortium name="Lawrence Berkeley National Laboratory"/>
            <person name="Czajka J.J."/>
            <person name="Han Y."/>
            <person name="Kim J."/>
            <person name="Mondo S.J."/>
            <person name="Hofstad B.A."/>
            <person name="Robles A."/>
            <person name="Haridas S."/>
            <person name="Riley R."/>
            <person name="LaButti K."/>
            <person name="Pangilinan J."/>
            <person name="Andreopoulos W."/>
            <person name="Lipzen A."/>
            <person name="Yan J."/>
            <person name="Wang M."/>
            <person name="Ng V."/>
            <person name="Grigoriev I.V."/>
            <person name="Spatafora J.W."/>
            <person name="Magnuson J.K."/>
            <person name="Baker S.E."/>
            <person name="Pomraning K.R."/>
        </authorList>
    </citation>
    <scope>NUCLEOTIDE SEQUENCE [LARGE SCALE GENOMIC DNA]</scope>
    <source>
        <strain evidence="10 11">Phaff 52-87</strain>
    </source>
</reference>
<keyword evidence="7" id="KW-0325">Glycoprotein</keyword>
<feature type="non-terminal residue" evidence="10">
    <location>
        <position position="756"/>
    </location>
</feature>
<feature type="transmembrane region" description="Helical" evidence="8">
    <location>
        <begin position="441"/>
        <end position="458"/>
    </location>
</feature>
<accession>A0ABR1F4H6</accession>
<keyword evidence="5 8" id="KW-1133">Transmembrane helix</keyword>
<sequence length="756" mass="85243">MALSLAALKSAHSKRSVFIYGVFVFILAIWRYAAHGITSSPSILPNSPQSPSLTPPDVFDPYKCSSLLTTGSWLNPSADPAKPPSNWQPDGCLYHSYNPSEASYCLQNQQVLFAGDSTVRQVFWETVKSVDPTIVESAERHADIRYQKNGIDIQFLWDPYLNSTALNLIESCRTTRHSQPNAYIVLGGGLWFARYLGDNGATMWKSNTDRIVDGVKACAGFYNVPFFLPVSVPDWENLDEARSTTILKPEVTYMNSYLVWLSQQKNIIVPTSLNEMMTLGAYDSSGIHSVDSVAKAKAGLLLNVRCNQIVQEHKGYPYDKTCCYTYPGPTMTQFAILVFSLVIIPAAYIKSSGLLSSPRMWSEGATGSAFVTACFIFATTLTYCYVADRTSLFIKASKQFWAEDFAIMTGLSLLLGVVTLRKSDSEQGFMGRDQSNEWKGWMQIMVLIYHITGASKVLPIYKYIRVMVAAYLFMTGYGHTIYFYKKNDFGLKRVANVLVRLNMLSCALAYSMNTDYLFYYFAPLSSFWFMTVYFTMKVQAEKNKDLKFLSAKIGISVLIMKLFLSVPGIMEVLWWVLSRVFFVSWDLREWRFRVLLDMYIVYIGMFGAIASIKIAELKLLQHPRWPMTRMLVLAGSALALVAYHIMQVHWNSKADYNARHPYISFLPILGFLFLRNATHTLRNTYSTAFAWVGGCSLETFTLQFHIWMAADTRGLLQVVGSKHRTLNLIILTPLFLLVSNLTSEATGKLTSALVNG</sequence>
<feature type="transmembrane region" description="Helical" evidence="8">
    <location>
        <begin position="17"/>
        <end position="34"/>
    </location>
</feature>
<evidence type="ECO:0000256" key="4">
    <source>
        <dbReference type="ARBA" id="ARBA00022692"/>
    </source>
</evidence>
<feature type="transmembrane region" description="Helical" evidence="8">
    <location>
        <begin position="627"/>
        <end position="646"/>
    </location>
</feature>
<evidence type="ECO:0000256" key="1">
    <source>
        <dbReference type="ARBA" id="ARBA00004141"/>
    </source>
</evidence>
<feature type="domain" description="Cas1p 10 TM acyl transferase" evidence="9">
    <location>
        <begin position="317"/>
        <end position="754"/>
    </location>
</feature>
<protein>
    <submittedName>
        <fullName evidence="10">10 TM acyl transferase domain found in Cas1p-domain-containing protein</fullName>
    </submittedName>
</protein>
<evidence type="ECO:0000256" key="7">
    <source>
        <dbReference type="ARBA" id="ARBA00023180"/>
    </source>
</evidence>
<dbReference type="GO" id="GO:0016740">
    <property type="term" value="F:transferase activity"/>
    <property type="evidence" value="ECO:0007669"/>
    <property type="project" value="UniProtKB-KW"/>
</dbReference>
<feature type="transmembrane region" description="Helical" evidence="8">
    <location>
        <begin position="688"/>
        <end position="706"/>
    </location>
</feature>
<feature type="transmembrane region" description="Helical" evidence="8">
    <location>
        <begin position="557"/>
        <end position="576"/>
    </location>
</feature>
<dbReference type="Proteomes" id="UP001498771">
    <property type="component" value="Unassembled WGS sequence"/>
</dbReference>
<evidence type="ECO:0000256" key="5">
    <source>
        <dbReference type="ARBA" id="ARBA00022989"/>
    </source>
</evidence>
<organism evidence="10 11">
    <name type="scientific">Myxozyma melibiosi</name>
    <dbReference type="NCBI Taxonomy" id="54550"/>
    <lineage>
        <taxon>Eukaryota</taxon>
        <taxon>Fungi</taxon>
        <taxon>Dikarya</taxon>
        <taxon>Ascomycota</taxon>
        <taxon>Saccharomycotina</taxon>
        <taxon>Lipomycetes</taxon>
        <taxon>Lipomycetales</taxon>
        <taxon>Lipomycetaceae</taxon>
        <taxon>Myxozyma</taxon>
    </lineage>
</organism>
<evidence type="ECO:0000313" key="10">
    <source>
        <dbReference type="EMBL" id="KAK7203988.1"/>
    </source>
</evidence>
<evidence type="ECO:0000256" key="3">
    <source>
        <dbReference type="ARBA" id="ARBA00022679"/>
    </source>
</evidence>
<evidence type="ECO:0000256" key="2">
    <source>
        <dbReference type="ARBA" id="ARBA00010666"/>
    </source>
</evidence>
<evidence type="ECO:0000313" key="11">
    <source>
        <dbReference type="Proteomes" id="UP001498771"/>
    </source>
</evidence>
<dbReference type="RefSeq" id="XP_064767021.1">
    <property type="nucleotide sequence ID" value="XM_064910488.1"/>
</dbReference>
<proteinExistence type="inferred from homology"/>
<comment type="similarity">
    <text evidence="2">Belongs to the PC-esterase family. CASD1 subfamily.</text>
</comment>
<feature type="transmembrane region" description="Helical" evidence="8">
    <location>
        <begin position="331"/>
        <end position="349"/>
    </location>
</feature>
<comment type="subcellular location">
    <subcellularLocation>
        <location evidence="1">Membrane</location>
        <topology evidence="1">Multi-pass membrane protein</topology>
    </subcellularLocation>
</comment>
<dbReference type="EMBL" id="JBBJBU010000009">
    <property type="protein sequence ID" value="KAK7203988.1"/>
    <property type="molecule type" value="Genomic_DNA"/>
</dbReference>
<evidence type="ECO:0000259" key="9">
    <source>
        <dbReference type="Pfam" id="PF07779"/>
    </source>
</evidence>
<keyword evidence="6 8" id="KW-0472">Membrane</keyword>
<feature type="transmembrane region" description="Helical" evidence="8">
    <location>
        <begin position="596"/>
        <end position="615"/>
    </location>
</feature>
<feature type="transmembrane region" description="Helical" evidence="8">
    <location>
        <begin position="400"/>
        <end position="420"/>
    </location>
</feature>
<feature type="transmembrane region" description="Helical" evidence="8">
    <location>
        <begin position="464"/>
        <end position="482"/>
    </location>
</feature>
<name>A0ABR1F4H6_9ASCO</name>
<feature type="transmembrane region" description="Helical" evidence="8">
    <location>
        <begin position="726"/>
        <end position="743"/>
    </location>
</feature>
<keyword evidence="11" id="KW-1185">Reference proteome</keyword>
<keyword evidence="4 8" id="KW-0812">Transmembrane</keyword>
<evidence type="ECO:0000256" key="8">
    <source>
        <dbReference type="SAM" id="Phobius"/>
    </source>
</evidence>
<feature type="transmembrane region" description="Helical" evidence="8">
    <location>
        <begin position="658"/>
        <end position="676"/>
    </location>
</feature>
<keyword evidence="3 10" id="KW-0808">Transferase</keyword>
<feature type="transmembrane region" description="Helical" evidence="8">
    <location>
        <begin position="518"/>
        <end position="536"/>
    </location>
</feature>
<gene>
    <name evidence="10" type="ORF">BZA70DRAFT_239974</name>
</gene>
<feature type="transmembrane region" description="Helical" evidence="8">
    <location>
        <begin position="369"/>
        <end position="388"/>
    </location>
</feature>
<dbReference type="Pfam" id="PF07779">
    <property type="entry name" value="Cas1_AcylT"/>
    <property type="match status" value="1"/>
</dbReference>
<evidence type="ECO:0000256" key="6">
    <source>
        <dbReference type="ARBA" id="ARBA00023136"/>
    </source>
</evidence>
<dbReference type="InterPro" id="IPR012419">
    <property type="entry name" value="Cas1_AcylTrans_dom"/>
</dbReference>